<evidence type="ECO:0000259" key="5">
    <source>
        <dbReference type="PROSITE" id="PS51819"/>
    </source>
</evidence>
<evidence type="ECO:0000313" key="6">
    <source>
        <dbReference type="EMBL" id="CBH75488.1"/>
    </source>
</evidence>
<dbReference type="SUPFAM" id="SSF54593">
    <property type="entry name" value="Glyoxalase/Bleomycin resistance protein/Dihydroxybiphenyl dioxygenase"/>
    <property type="match status" value="1"/>
</dbReference>
<dbReference type="NCBIfam" id="TIGR00231">
    <property type="entry name" value="small_GTP"/>
    <property type="match status" value="1"/>
</dbReference>
<dbReference type="Gene3D" id="3.40.50.300">
    <property type="entry name" value="P-loop containing nucleotide triphosphate hydrolases"/>
    <property type="match status" value="1"/>
</dbReference>
<protein>
    <submittedName>
        <fullName evidence="6">GTPase involved in tRNA modification and in thiophene and furan oxidation (Modular protein)</fullName>
    </submittedName>
</protein>
<name>E6PGA0_9ZZZZ</name>
<dbReference type="GO" id="GO:0002098">
    <property type="term" value="P:tRNA wobble uridine modification"/>
    <property type="evidence" value="ECO:0007669"/>
    <property type="project" value="TreeGrafter"/>
</dbReference>
<keyword evidence="3" id="KW-0547">Nucleotide-binding</keyword>
<dbReference type="InterPro" id="IPR018948">
    <property type="entry name" value="GTP-bd_TrmE_N"/>
</dbReference>
<dbReference type="GO" id="GO:0005737">
    <property type="term" value="C:cytoplasm"/>
    <property type="evidence" value="ECO:0007669"/>
    <property type="project" value="TreeGrafter"/>
</dbReference>
<dbReference type="InterPro" id="IPR029068">
    <property type="entry name" value="Glyas_Bleomycin-R_OHBP_Dase"/>
</dbReference>
<feature type="domain" description="VOC" evidence="5">
    <location>
        <begin position="8"/>
        <end position="123"/>
    </location>
</feature>
<dbReference type="InterPro" id="IPR025867">
    <property type="entry name" value="MnmE_helical"/>
</dbReference>
<dbReference type="Gene3D" id="1.20.120.430">
    <property type="entry name" value="tRNA modification GTPase MnmE domain 2"/>
    <property type="match status" value="1"/>
</dbReference>
<comment type="similarity">
    <text evidence="1">Belongs to the TRAFAC class TrmE-Era-EngA-EngB-Septin-like GTPase superfamily. TrmE GTPase family.</text>
</comment>
<dbReference type="Gene3D" id="3.10.180.10">
    <property type="entry name" value="2,3-Dihydroxybiphenyl 1,2-Dioxygenase, domain 1"/>
    <property type="match status" value="1"/>
</dbReference>
<dbReference type="Pfam" id="PF10396">
    <property type="entry name" value="TrmE_N"/>
    <property type="match status" value="1"/>
</dbReference>
<dbReference type="AlphaFoldDB" id="E6PGA0"/>
<keyword evidence="2" id="KW-0819">tRNA processing</keyword>
<dbReference type="InterPro" id="IPR031168">
    <property type="entry name" value="G_TrmE"/>
</dbReference>
<dbReference type="InterPro" id="IPR004520">
    <property type="entry name" value="GTPase_MnmE"/>
</dbReference>
<accession>E6PGA0</accession>
<dbReference type="Gene3D" id="3.30.1360.120">
    <property type="entry name" value="Probable tRNA modification gtpase trme, domain 1"/>
    <property type="match status" value="1"/>
</dbReference>
<dbReference type="NCBIfam" id="TIGR00450">
    <property type="entry name" value="mnmE_trmE_thdF"/>
    <property type="match status" value="1"/>
</dbReference>
<dbReference type="InterPro" id="IPR006073">
    <property type="entry name" value="GTP-bd"/>
</dbReference>
<dbReference type="InterPro" id="IPR005225">
    <property type="entry name" value="Small_GTP-bd"/>
</dbReference>
<evidence type="ECO:0000256" key="3">
    <source>
        <dbReference type="ARBA" id="ARBA00022741"/>
    </source>
</evidence>
<gene>
    <name evidence="6" type="ORF">CARN1_2659</name>
</gene>
<dbReference type="InterPro" id="IPR027368">
    <property type="entry name" value="MnmE_dom2"/>
</dbReference>
<dbReference type="InterPro" id="IPR027266">
    <property type="entry name" value="TrmE/GcvT-like"/>
</dbReference>
<dbReference type="CDD" id="cd04164">
    <property type="entry name" value="trmE"/>
    <property type="match status" value="1"/>
</dbReference>
<dbReference type="SUPFAM" id="SSF52540">
    <property type="entry name" value="P-loop containing nucleoside triphosphate hydrolases"/>
    <property type="match status" value="1"/>
</dbReference>
<dbReference type="GO" id="GO:0030488">
    <property type="term" value="P:tRNA methylation"/>
    <property type="evidence" value="ECO:0007669"/>
    <property type="project" value="TreeGrafter"/>
</dbReference>
<sequence>MKRYATARVDHLQIAIPAGGEDAARAFYGTLLALREVPKPAELAARGGLWFRSGSIALHLGIDSDFHPAGKAHVAFACTEYASVLARLAAAGIAVANDALPFEGRAHCYVADPFGNRIELIDDAPSAASEEANAEPTIVAVATPPGQGAISVVRVSGSRARSIAARLTGAVALAPRHATRVALVDEAGHALDDALALSFPAPHSATGEDVVEFHLHGAPVLAREVVRAAIACGARQAAPGEFTRRAFLAGKLDLDGVGAIADLIAAESASAARAALANLGGALRARIAEMRSRLREPLERLAASIDFPDEVEEPARAPLADTVGELEGELARLQRDGEVGRLLREGVSLAIVGPPNAGKSSLLNTLLGEERAIVSDIPGTTRDSIEERFFIDGVAVRAIDTAGIRAHADKLEAMGIERSQRAFESARILLLVLDASLPLSTQGEELLARSEGRTRIVFFNKADLGTSAVRPVSGLSICGSVRWPQTLRELRAAIAQAGWGTEHPDLERAHLAFGEQFDAVARALEALRSARAALAADEALDLVGNDLRLVDAALAHLSPEAASEEMLAGIFARFCIGK</sequence>
<dbReference type="InterPro" id="IPR037523">
    <property type="entry name" value="VOC_core"/>
</dbReference>
<proteinExistence type="inferred from homology"/>
<organism evidence="6">
    <name type="scientific">mine drainage metagenome</name>
    <dbReference type="NCBI Taxonomy" id="410659"/>
    <lineage>
        <taxon>unclassified sequences</taxon>
        <taxon>metagenomes</taxon>
        <taxon>ecological metagenomes</taxon>
    </lineage>
</organism>
<evidence type="ECO:0000256" key="2">
    <source>
        <dbReference type="ARBA" id="ARBA00022694"/>
    </source>
</evidence>
<reference evidence="6" key="1">
    <citation type="submission" date="2009-10" db="EMBL/GenBank/DDBJ databases">
        <title>Diversity of trophic interactions inside an arsenic-rich microbial ecosystem.</title>
        <authorList>
            <person name="Bertin P.N."/>
            <person name="Heinrich-Salmeron A."/>
            <person name="Pelletier E."/>
            <person name="Goulhen-Chollet F."/>
            <person name="Arsene-Ploetze F."/>
            <person name="Gallien S."/>
            <person name="Calteau A."/>
            <person name="Vallenet D."/>
            <person name="Casiot C."/>
            <person name="Chane-Woon-Ming B."/>
            <person name="Giloteaux L."/>
            <person name="Barakat M."/>
            <person name="Bonnefoy V."/>
            <person name="Bruneel O."/>
            <person name="Chandler M."/>
            <person name="Cleiss J."/>
            <person name="Duran R."/>
            <person name="Elbaz-Poulichet F."/>
            <person name="Fonknechten N."/>
            <person name="Lauga B."/>
            <person name="Mornico D."/>
            <person name="Ortet P."/>
            <person name="Schaeffer C."/>
            <person name="Siguier P."/>
            <person name="Alexander Thil Smith A."/>
            <person name="Van Dorsselaer A."/>
            <person name="Weissenbach J."/>
            <person name="Medigue C."/>
            <person name="Le Paslier D."/>
        </authorList>
    </citation>
    <scope>NUCLEOTIDE SEQUENCE</scope>
</reference>
<evidence type="ECO:0000256" key="4">
    <source>
        <dbReference type="ARBA" id="ARBA00023134"/>
    </source>
</evidence>
<dbReference type="HAMAP" id="MF_00379">
    <property type="entry name" value="GTPase_MnmE"/>
    <property type="match status" value="1"/>
</dbReference>
<evidence type="ECO:0000256" key="1">
    <source>
        <dbReference type="ARBA" id="ARBA00011043"/>
    </source>
</evidence>
<keyword evidence="4" id="KW-0342">GTP-binding</keyword>
<dbReference type="Pfam" id="PF01926">
    <property type="entry name" value="MMR_HSR1"/>
    <property type="match status" value="1"/>
</dbReference>
<dbReference type="Pfam" id="PF12631">
    <property type="entry name" value="MnmE_helical"/>
    <property type="match status" value="1"/>
</dbReference>
<comment type="caution">
    <text evidence="6">The sequence shown here is derived from an EMBL/GenBank/DDBJ whole genome shotgun (WGS) entry which is preliminary data.</text>
</comment>
<dbReference type="PROSITE" id="PS51819">
    <property type="entry name" value="VOC"/>
    <property type="match status" value="1"/>
</dbReference>
<dbReference type="EMBL" id="CABL01000010">
    <property type="protein sequence ID" value="CBH75488.1"/>
    <property type="molecule type" value="Genomic_DNA"/>
</dbReference>
<dbReference type="PANTHER" id="PTHR42714">
    <property type="entry name" value="TRNA MODIFICATION GTPASE GTPBP3"/>
    <property type="match status" value="1"/>
</dbReference>
<dbReference type="InterPro" id="IPR027417">
    <property type="entry name" value="P-loop_NTPase"/>
</dbReference>
<dbReference type="GO" id="GO:0005525">
    <property type="term" value="F:GTP binding"/>
    <property type="evidence" value="ECO:0007669"/>
    <property type="project" value="UniProtKB-KW"/>
</dbReference>
<dbReference type="GO" id="GO:0003924">
    <property type="term" value="F:GTPase activity"/>
    <property type="evidence" value="ECO:0007669"/>
    <property type="project" value="InterPro"/>
</dbReference>
<dbReference type="PANTHER" id="PTHR42714:SF2">
    <property type="entry name" value="TRNA MODIFICATION GTPASE GTPBP3, MITOCHONDRIAL"/>
    <property type="match status" value="1"/>
</dbReference>
<dbReference type="CDD" id="cd14858">
    <property type="entry name" value="TrmE_N"/>
    <property type="match status" value="1"/>
</dbReference>